<accession>A0ABV1V3E9</accession>
<evidence type="ECO:0000313" key="2">
    <source>
        <dbReference type="Proteomes" id="UP001445472"/>
    </source>
</evidence>
<dbReference type="RefSeq" id="WP_351978628.1">
    <property type="nucleotide sequence ID" value="NZ_JBEPBX010000040.1"/>
</dbReference>
<protein>
    <submittedName>
        <fullName evidence="1">Uncharacterized protein</fullName>
    </submittedName>
</protein>
<name>A0ABV1V3E9_9ACTN</name>
<dbReference type="Proteomes" id="UP001445472">
    <property type="component" value="Unassembled WGS sequence"/>
</dbReference>
<evidence type="ECO:0000313" key="1">
    <source>
        <dbReference type="EMBL" id="MER6617564.1"/>
    </source>
</evidence>
<dbReference type="EMBL" id="JBEPBX010000040">
    <property type="protein sequence ID" value="MER6617564.1"/>
    <property type="molecule type" value="Genomic_DNA"/>
</dbReference>
<comment type="caution">
    <text evidence="1">The sequence shown here is derived from an EMBL/GenBank/DDBJ whole genome shotgun (WGS) entry which is preliminary data.</text>
</comment>
<sequence length="59" mass="6042">MLSLIHFQDLPLTAGIRQEGIQSAPHDSSLVHDLIGLFGDVSIASAARLVGGRASGASS</sequence>
<organism evidence="1 2">
    <name type="scientific">Streptomyces xantholiticus</name>
    <dbReference type="NCBI Taxonomy" id="68285"/>
    <lineage>
        <taxon>Bacteria</taxon>
        <taxon>Bacillati</taxon>
        <taxon>Actinomycetota</taxon>
        <taxon>Actinomycetes</taxon>
        <taxon>Kitasatosporales</taxon>
        <taxon>Streptomycetaceae</taxon>
        <taxon>Streptomyces</taxon>
    </lineage>
</organism>
<reference evidence="1 2" key="1">
    <citation type="submission" date="2024-06" db="EMBL/GenBank/DDBJ databases">
        <title>The Natural Products Discovery Center: Release of the First 8490 Sequenced Strains for Exploring Actinobacteria Biosynthetic Diversity.</title>
        <authorList>
            <person name="Kalkreuter E."/>
            <person name="Kautsar S.A."/>
            <person name="Yang D."/>
            <person name="Bader C.D."/>
            <person name="Teijaro C.N."/>
            <person name="Fluegel L."/>
            <person name="Davis C.M."/>
            <person name="Simpson J.R."/>
            <person name="Lauterbach L."/>
            <person name="Steele A.D."/>
            <person name="Gui C."/>
            <person name="Meng S."/>
            <person name="Li G."/>
            <person name="Viehrig K."/>
            <person name="Ye F."/>
            <person name="Su P."/>
            <person name="Kiefer A.F."/>
            <person name="Nichols A."/>
            <person name="Cepeda A.J."/>
            <person name="Yan W."/>
            <person name="Fan B."/>
            <person name="Jiang Y."/>
            <person name="Adhikari A."/>
            <person name="Zheng C.-J."/>
            <person name="Schuster L."/>
            <person name="Cowan T.M."/>
            <person name="Smanski M.J."/>
            <person name="Chevrette M.G."/>
            <person name="De Carvalho L.P.S."/>
            <person name="Shen B."/>
        </authorList>
    </citation>
    <scope>NUCLEOTIDE SEQUENCE [LARGE SCALE GENOMIC DNA]</scope>
    <source>
        <strain evidence="1 2">NPDC000837</strain>
    </source>
</reference>
<keyword evidence="2" id="KW-1185">Reference proteome</keyword>
<proteinExistence type="predicted"/>
<gene>
    <name evidence="1" type="ORF">ABT276_30440</name>
</gene>